<feature type="transmembrane region" description="Helical" evidence="1">
    <location>
        <begin position="58"/>
        <end position="76"/>
    </location>
</feature>
<feature type="transmembrane region" description="Helical" evidence="1">
    <location>
        <begin position="185"/>
        <end position="201"/>
    </location>
</feature>
<comment type="caution">
    <text evidence="2">The sequence shown here is derived from an EMBL/GenBank/DDBJ whole genome shotgun (WGS) entry which is preliminary data.</text>
</comment>
<feature type="transmembrane region" description="Helical" evidence="1">
    <location>
        <begin position="146"/>
        <end position="165"/>
    </location>
</feature>
<keyword evidence="1" id="KW-0472">Membrane</keyword>
<evidence type="ECO:0000313" key="2">
    <source>
        <dbReference type="EMBL" id="TCO29858.1"/>
    </source>
</evidence>
<evidence type="ECO:0008006" key="4">
    <source>
        <dbReference type="Google" id="ProtNLM"/>
    </source>
</evidence>
<organism evidence="2 3">
    <name type="scientific">Kribbella orskensis</name>
    <dbReference type="NCBI Taxonomy" id="2512216"/>
    <lineage>
        <taxon>Bacteria</taxon>
        <taxon>Bacillati</taxon>
        <taxon>Actinomycetota</taxon>
        <taxon>Actinomycetes</taxon>
        <taxon>Propionibacteriales</taxon>
        <taxon>Kribbellaceae</taxon>
        <taxon>Kribbella</taxon>
    </lineage>
</organism>
<feature type="transmembrane region" description="Helical" evidence="1">
    <location>
        <begin position="88"/>
        <end position="107"/>
    </location>
</feature>
<dbReference type="PANTHER" id="PTHR37422">
    <property type="entry name" value="TEICHURONIC ACID BIOSYNTHESIS PROTEIN TUAE"/>
    <property type="match status" value="1"/>
</dbReference>
<evidence type="ECO:0000313" key="3">
    <source>
        <dbReference type="Proteomes" id="UP000295818"/>
    </source>
</evidence>
<gene>
    <name evidence="2" type="ORF">EV644_102579</name>
</gene>
<keyword evidence="1" id="KW-0812">Transmembrane</keyword>
<proteinExistence type="predicted"/>
<feature type="transmembrane region" description="Helical" evidence="1">
    <location>
        <begin position="254"/>
        <end position="278"/>
    </location>
</feature>
<dbReference type="PANTHER" id="PTHR37422:SF13">
    <property type="entry name" value="LIPOPOLYSACCHARIDE BIOSYNTHESIS PROTEIN PA4999-RELATED"/>
    <property type="match status" value="1"/>
</dbReference>
<keyword evidence="3" id="KW-1185">Reference proteome</keyword>
<evidence type="ECO:0000256" key="1">
    <source>
        <dbReference type="SAM" id="Phobius"/>
    </source>
</evidence>
<dbReference type="InterPro" id="IPR051533">
    <property type="entry name" value="WaaL-like"/>
</dbReference>
<dbReference type="RefSeq" id="WP_199239687.1">
    <property type="nucleotide sequence ID" value="NZ_SLWM01000002.1"/>
</dbReference>
<feature type="transmembrane region" description="Helical" evidence="1">
    <location>
        <begin position="336"/>
        <end position="358"/>
    </location>
</feature>
<keyword evidence="1" id="KW-1133">Transmembrane helix</keyword>
<feature type="transmembrane region" description="Helical" evidence="1">
    <location>
        <begin position="365"/>
        <end position="384"/>
    </location>
</feature>
<name>A0ABY2BUZ8_9ACTN</name>
<dbReference type="Proteomes" id="UP000295818">
    <property type="component" value="Unassembled WGS sequence"/>
</dbReference>
<feature type="transmembrane region" description="Helical" evidence="1">
    <location>
        <begin position="208"/>
        <end position="224"/>
    </location>
</feature>
<feature type="transmembrane region" description="Helical" evidence="1">
    <location>
        <begin position="230"/>
        <end position="247"/>
    </location>
</feature>
<feature type="transmembrane region" description="Helical" evidence="1">
    <location>
        <begin position="113"/>
        <end position="134"/>
    </location>
</feature>
<dbReference type="EMBL" id="SLWM01000002">
    <property type="protein sequence ID" value="TCO29858.1"/>
    <property type="molecule type" value="Genomic_DNA"/>
</dbReference>
<sequence length="411" mass="44327">MSAIASIGARLAGDAGGRRVVSPERRRRRRVQAVWGLLILNVLTFFPGAPHLLPIPGMVGKLIAQASLPAALLLVLSVNRPARIRPSVWIFLVALLAAESLLASIGAEFLFGALFRAARLFLFVAVLWLLTPWWTRRDMLLLRTHLMFLWIVLGSVLLGVLVAPGVALTDDRLGGILWPIPPTQVGHYAAVATGLTTVLWLSGLLRRNLALISVLLAVPVLLLTHTRTALVALVAGVVVGGLSLFMSRARVRKSFAIGLAFFTVGALTLGSVVTTWLARGQDTEDLAALTGRRMVWESILAAPRSTFETLFGFGLSNKSFNGLPIDSNWLGTYYDIGLVGVAINVAMLLFLLTAAWFRPQGPRRALALFLVVYCVVASFTESGLSDASPYLLELTLAASLVYSGNSREGVR</sequence>
<reference evidence="2 3" key="1">
    <citation type="journal article" date="2015" name="Stand. Genomic Sci.">
        <title>Genomic Encyclopedia of Bacterial and Archaeal Type Strains, Phase III: the genomes of soil and plant-associated and newly described type strains.</title>
        <authorList>
            <person name="Whitman W.B."/>
            <person name="Woyke T."/>
            <person name="Klenk H.P."/>
            <person name="Zhou Y."/>
            <person name="Lilburn T.G."/>
            <person name="Beck B.J."/>
            <person name="De Vos P."/>
            <person name="Vandamme P."/>
            <person name="Eisen J.A."/>
            <person name="Garrity G."/>
            <person name="Hugenholtz P."/>
            <person name="Kyrpides N.C."/>
        </authorList>
    </citation>
    <scope>NUCLEOTIDE SEQUENCE [LARGE SCALE GENOMIC DNA]</scope>
    <source>
        <strain evidence="2 3">VKM Ac-2538</strain>
    </source>
</reference>
<feature type="transmembrane region" description="Helical" evidence="1">
    <location>
        <begin position="33"/>
        <end position="52"/>
    </location>
</feature>
<protein>
    <recommendedName>
        <fullName evidence="4">O-antigen ligase domain-containing protein</fullName>
    </recommendedName>
</protein>
<accession>A0ABY2BUZ8</accession>